<dbReference type="Proteomes" id="UP000316256">
    <property type="component" value="Unassembled WGS sequence"/>
</dbReference>
<gene>
    <name evidence="2" type="ORF">FK531_20985</name>
</gene>
<dbReference type="AlphaFoldDB" id="A0A541AZS7"/>
<comment type="caution">
    <text evidence="2">The sequence shown here is derived from an EMBL/GenBank/DDBJ whole genome shotgun (WGS) entry which is preliminary data.</text>
</comment>
<keyword evidence="3" id="KW-1185">Reference proteome</keyword>
<dbReference type="InterPro" id="IPR036388">
    <property type="entry name" value="WH-like_DNA-bd_sf"/>
</dbReference>
<dbReference type="InterPro" id="IPR005149">
    <property type="entry name" value="Tscrpt_reg_PadR_N"/>
</dbReference>
<dbReference type="Gene3D" id="1.10.10.10">
    <property type="entry name" value="Winged helix-like DNA-binding domain superfamily/Winged helix DNA-binding domain"/>
    <property type="match status" value="1"/>
</dbReference>
<dbReference type="InterPro" id="IPR036390">
    <property type="entry name" value="WH_DNA-bd_sf"/>
</dbReference>
<dbReference type="Pfam" id="PF03551">
    <property type="entry name" value="PadR"/>
    <property type="match status" value="1"/>
</dbReference>
<organism evidence="2 3">
    <name type="scientific">Rhodococcus spelaei</name>
    <dbReference type="NCBI Taxonomy" id="2546320"/>
    <lineage>
        <taxon>Bacteria</taxon>
        <taxon>Bacillati</taxon>
        <taxon>Actinomycetota</taxon>
        <taxon>Actinomycetes</taxon>
        <taxon>Mycobacteriales</taxon>
        <taxon>Nocardiaceae</taxon>
        <taxon>Rhodococcus</taxon>
    </lineage>
</organism>
<dbReference type="PANTHER" id="PTHR43252">
    <property type="entry name" value="TRANSCRIPTIONAL REGULATOR YQJI"/>
    <property type="match status" value="1"/>
</dbReference>
<evidence type="ECO:0000313" key="2">
    <source>
        <dbReference type="EMBL" id="TQF65577.1"/>
    </source>
</evidence>
<accession>A0A541AZS7</accession>
<name>A0A541AZS7_9NOCA</name>
<dbReference type="PANTHER" id="PTHR43252:SF7">
    <property type="entry name" value="TRANSCRIPTIONAL REGULATOR YQJI"/>
    <property type="match status" value="1"/>
</dbReference>
<proteinExistence type="predicted"/>
<evidence type="ECO:0000259" key="1">
    <source>
        <dbReference type="Pfam" id="PF03551"/>
    </source>
</evidence>
<dbReference type="OrthoDB" id="8443918at2"/>
<feature type="domain" description="Transcription regulator PadR N-terminal" evidence="1">
    <location>
        <begin position="12"/>
        <end position="88"/>
    </location>
</feature>
<evidence type="ECO:0000313" key="3">
    <source>
        <dbReference type="Proteomes" id="UP000316256"/>
    </source>
</evidence>
<dbReference type="SUPFAM" id="SSF46785">
    <property type="entry name" value="Winged helix' DNA-binding domain"/>
    <property type="match status" value="1"/>
</dbReference>
<reference evidence="2 3" key="1">
    <citation type="submission" date="2019-06" db="EMBL/GenBank/DDBJ databases">
        <title>Rhodococcus spaelei sp. nov., isolated from a cave.</title>
        <authorList>
            <person name="Lee S.D."/>
        </authorList>
    </citation>
    <scope>NUCLEOTIDE SEQUENCE [LARGE SCALE GENOMIC DNA]</scope>
    <source>
        <strain evidence="2 3">C9-5</strain>
    </source>
</reference>
<sequence>MAARLTPLAITVLALLNERDMHPYEMYQLHVQRRDERLVKIRPGSLYHTVERLERQELVAVVGTERAGNRPERTTYRATAAGRAALTEWIGSALSTPIREYPAFPLALAEAHNLHPDTVCTSLAERIDLVQKDIDDLDALREAAEARESPRVFWFGFEYLRALAVTEAEWLRGLIDEIESGALPWHAPALSKEHHPETAKG</sequence>
<protein>
    <submittedName>
        <fullName evidence="2">PadR family transcriptional regulator</fullName>
    </submittedName>
</protein>
<dbReference type="EMBL" id="VIGH01000011">
    <property type="protein sequence ID" value="TQF65577.1"/>
    <property type="molecule type" value="Genomic_DNA"/>
</dbReference>